<evidence type="ECO:0000313" key="2">
    <source>
        <dbReference type="Proteomes" id="UP001239414"/>
    </source>
</evidence>
<proteinExistence type="predicted"/>
<evidence type="ECO:0000313" key="1">
    <source>
        <dbReference type="EMBL" id="MDK4247933.1"/>
    </source>
</evidence>
<dbReference type="Proteomes" id="UP001239414">
    <property type="component" value="Unassembled WGS sequence"/>
</dbReference>
<reference evidence="1 2" key="1">
    <citation type="submission" date="2023-05" db="EMBL/GenBank/DDBJ databases">
        <title>Metabolic capabilities are highly conserved among human nasal-associated Corynebacterium species in pangenomic analyses.</title>
        <authorList>
            <person name="Tran T.H."/>
            <person name="Roberts A.Q."/>
            <person name="Escapa I.F."/>
            <person name="Gao W."/>
            <person name="Conlan S."/>
            <person name="Kong H."/>
            <person name="Segre J.A."/>
            <person name="Kelly M.S."/>
            <person name="Lemon K.P."/>
        </authorList>
    </citation>
    <scope>NUCLEOTIDE SEQUENCE [LARGE SCALE GENOMIC DNA]</scope>
    <source>
        <strain evidence="1 2">KPL3802</strain>
    </source>
</reference>
<gene>
    <name evidence="1" type="ORF">QPX34_07855</name>
</gene>
<organism evidence="1 2">
    <name type="scientific">Corynebacterium accolens</name>
    <dbReference type="NCBI Taxonomy" id="38284"/>
    <lineage>
        <taxon>Bacteria</taxon>
        <taxon>Bacillati</taxon>
        <taxon>Actinomycetota</taxon>
        <taxon>Actinomycetes</taxon>
        <taxon>Mycobacteriales</taxon>
        <taxon>Corynebacteriaceae</taxon>
        <taxon>Corynebacterium</taxon>
    </lineage>
</organism>
<keyword evidence="2" id="KW-1185">Reference proteome</keyword>
<evidence type="ECO:0008006" key="3">
    <source>
        <dbReference type="Google" id="ProtNLM"/>
    </source>
</evidence>
<protein>
    <recommendedName>
        <fullName evidence="3">Suppressor of fused-like domain-containing protein</fullName>
    </recommendedName>
</protein>
<accession>A0ABT7FQT3</accession>
<dbReference type="EMBL" id="JASNUO010000007">
    <property type="protein sequence ID" value="MDK4247933.1"/>
    <property type="molecule type" value="Genomic_DNA"/>
</dbReference>
<comment type="caution">
    <text evidence="1">The sequence shown here is derived from an EMBL/GenBank/DDBJ whole genome shotgun (WGS) entry which is preliminary data.</text>
</comment>
<sequence length="197" mass="21136">MPPACSWRPSKRRRAKINADESAVWLSEVIPAPLEFRYVDGRRLGLATLADAQSLALTTTFNDVDTGLRSDAEGLDVRCELVTVARVGQPEVAAAVGAAAAKLEKAGGLLPAQPGVLLPSLLDLPGEPSVHHGLLIAPYLWGGQTPQYREDDRLTLVLQLVMLTDAEYAFGVEEGVGKLQQAVAEQGIDLLDWSREG</sequence>
<name>A0ABT7FQT3_9CORY</name>
<dbReference type="RefSeq" id="WP_284610667.1">
    <property type="nucleotide sequence ID" value="NZ_JASNUO010000007.1"/>
</dbReference>